<keyword evidence="6 10" id="KW-0812">Transmembrane</keyword>
<evidence type="ECO:0000256" key="3">
    <source>
        <dbReference type="ARBA" id="ARBA00008281"/>
    </source>
</evidence>
<evidence type="ECO:0000256" key="6">
    <source>
        <dbReference type="ARBA" id="ARBA00022692"/>
    </source>
</evidence>
<evidence type="ECO:0000313" key="13">
    <source>
        <dbReference type="Proteomes" id="UP001157733"/>
    </source>
</evidence>
<organism evidence="12 13">
    <name type="scientific">Nitrospina watsonii</name>
    <dbReference type="NCBI Taxonomy" id="1323948"/>
    <lineage>
        <taxon>Bacteria</taxon>
        <taxon>Pseudomonadati</taxon>
        <taxon>Nitrospinota/Tectimicrobiota group</taxon>
        <taxon>Nitrospinota</taxon>
        <taxon>Nitrospinia</taxon>
        <taxon>Nitrospinales</taxon>
        <taxon>Nitrospinaceae</taxon>
        <taxon>Nitrospina</taxon>
    </lineage>
</organism>
<keyword evidence="4 10" id="KW-1003">Cell membrane</keyword>
<evidence type="ECO:0000313" key="12">
    <source>
        <dbReference type="EMBL" id="CAI2718299.1"/>
    </source>
</evidence>
<name>A0ABM9HE09_9BACT</name>
<comment type="function">
    <text evidence="1 10">Controls the rotational direction of flagella during chemotaxis.</text>
</comment>
<comment type="similarity">
    <text evidence="3 10">Belongs to the FliL family.</text>
</comment>
<evidence type="ECO:0000256" key="2">
    <source>
        <dbReference type="ARBA" id="ARBA00004162"/>
    </source>
</evidence>
<keyword evidence="12" id="KW-0969">Cilium</keyword>
<evidence type="ECO:0000256" key="7">
    <source>
        <dbReference type="ARBA" id="ARBA00022779"/>
    </source>
</evidence>
<dbReference type="RefSeq" id="WP_282011202.1">
    <property type="nucleotide sequence ID" value="NZ_OX336137.1"/>
</dbReference>
<keyword evidence="12" id="KW-0282">Flagellum</keyword>
<feature type="compositionally biased region" description="Basic and acidic residues" evidence="11">
    <location>
        <begin position="1"/>
        <end position="14"/>
    </location>
</feature>
<protein>
    <recommendedName>
        <fullName evidence="10">Flagellar protein FliL</fullName>
    </recommendedName>
</protein>
<dbReference type="EMBL" id="OX336137">
    <property type="protein sequence ID" value="CAI2718299.1"/>
    <property type="molecule type" value="Genomic_DNA"/>
</dbReference>
<evidence type="ECO:0000256" key="1">
    <source>
        <dbReference type="ARBA" id="ARBA00002254"/>
    </source>
</evidence>
<evidence type="ECO:0000256" key="10">
    <source>
        <dbReference type="RuleBase" id="RU364125"/>
    </source>
</evidence>
<feature type="transmembrane region" description="Helical" evidence="10">
    <location>
        <begin position="58"/>
        <end position="79"/>
    </location>
</feature>
<gene>
    <name evidence="12" type="ORF">NSPWAT_1440</name>
</gene>
<sequence>MAADDKDKEKKSLDVEPEEAEDIEHLLAEQARKEQEEFEQATFFRKAFLWLSANRETVFKYTAMTAGLILVFWAGYFFLFTLGGSLDEADLTTKAPEEEILPFEKPNIYALKPFFLPITSRNGTETGQFLQVQISLLLSNNKLDQELEKALPNLRSGIYQQLSRKTLEDFENAKKPIKVRLKREILTMSNSFLVRGSGVITNVLFTEFVVTVS</sequence>
<keyword evidence="5 10" id="KW-0145">Chemotaxis</keyword>
<keyword evidence="13" id="KW-1185">Reference proteome</keyword>
<comment type="subcellular location">
    <subcellularLocation>
        <location evidence="2">Cell membrane</location>
        <topology evidence="2">Single-pass membrane protein</topology>
    </subcellularLocation>
</comment>
<keyword evidence="12" id="KW-0966">Cell projection</keyword>
<keyword evidence="8 10" id="KW-1133">Transmembrane helix</keyword>
<dbReference type="InterPro" id="IPR005503">
    <property type="entry name" value="FliL"/>
</dbReference>
<evidence type="ECO:0000256" key="9">
    <source>
        <dbReference type="ARBA" id="ARBA00023136"/>
    </source>
</evidence>
<dbReference type="PANTHER" id="PTHR35091">
    <property type="entry name" value="FLAGELLAR PROTEIN FLIL"/>
    <property type="match status" value="1"/>
</dbReference>
<keyword evidence="7 10" id="KW-0283">Flagellar rotation</keyword>
<dbReference type="Proteomes" id="UP001157733">
    <property type="component" value="Chromosome"/>
</dbReference>
<evidence type="ECO:0000256" key="5">
    <source>
        <dbReference type="ARBA" id="ARBA00022500"/>
    </source>
</evidence>
<dbReference type="Pfam" id="PF03748">
    <property type="entry name" value="FliL"/>
    <property type="match status" value="1"/>
</dbReference>
<keyword evidence="9 10" id="KW-0472">Membrane</keyword>
<evidence type="ECO:0000256" key="11">
    <source>
        <dbReference type="SAM" id="MobiDB-lite"/>
    </source>
</evidence>
<dbReference type="PANTHER" id="PTHR35091:SF2">
    <property type="entry name" value="FLAGELLAR PROTEIN FLIL"/>
    <property type="match status" value="1"/>
</dbReference>
<feature type="region of interest" description="Disordered" evidence="11">
    <location>
        <begin position="1"/>
        <end position="20"/>
    </location>
</feature>
<accession>A0ABM9HE09</accession>
<proteinExistence type="inferred from homology"/>
<evidence type="ECO:0000256" key="4">
    <source>
        <dbReference type="ARBA" id="ARBA00022475"/>
    </source>
</evidence>
<evidence type="ECO:0000256" key="8">
    <source>
        <dbReference type="ARBA" id="ARBA00022989"/>
    </source>
</evidence>
<reference evidence="12 13" key="1">
    <citation type="submission" date="2022-09" db="EMBL/GenBank/DDBJ databases">
        <authorList>
            <person name="Kop L."/>
        </authorList>
    </citation>
    <scope>NUCLEOTIDE SEQUENCE [LARGE SCALE GENOMIC DNA]</scope>
    <source>
        <strain evidence="12 13">347</strain>
    </source>
</reference>